<evidence type="ECO:0000256" key="1">
    <source>
        <dbReference type="SAM" id="MobiDB-lite"/>
    </source>
</evidence>
<feature type="region of interest" description="Disordered" evidence="1">
    <location>
        <begin position="1"/>
        <end position="37"/>
    </location>
</feature>
<dbReference type="EMBL" id="CP023434">
    <property type="protein sequence ID" value="AXY25289.1"/>
    <property type="molecule type" value="Genomic_DNA"/>
</dbReference>
<proteinExistence type="predicted"/>
<dbReference type="KEGG" id="abae:CL176_04355"/>
<keyword evidence="3" id="KW-1185">Reference proteome</keyword>
<sequence>MNSTSSSESSNIDNVIEAMSDELRESAESNEHDELATSEREAIAVIDELFTNNASVYNGESLDSIKDIASHLDTDDLAALEAAYADNPETGIAQAIN</sequence>
<dbReference type="AlphaFoldDB" id="A0A347WJN2"/>
<protein>
    <submittedName>
        <fullName evidence="2">Uncharacterized protein</fullName>
    </submittedName>
</protein>
<organism evidence="2 3">
    <name type="scientific">Suicoccus acidiformans</name>
    <dbReference type="NCBI Taxonomy" id="2036206"/>
    <lineage>
        <taxon>Bacteria</taxon>
        <taxon>Bacillati</taxon>
        <taxon>Bacillota</taxon>
        <taxon>Bacilli</taxon>
        <taxon>Lactobacillales</taxon>
        <taxon>Aerococcaceae</taxon>
        <taxon>Suicoccus</taxon>
    </lineage>
</organism>
<feature type="compositionally biased region" description="Basic and acidic residues" evidence="1">
    <location>
        <begin position="21"/>
        <end position="37"/>
    </location>
</feature>
<gene>
    <name evidence="2" type="ORF">CL176_04355</name>
</gene>
<evidence type="ECO:0000313" key="2">
    <source>
        <dbReference type="EMBL" id="AXY25289.1"/>
    </source>
</evidence>
<evidence type="ECO:0000313" key="3">
    <source>
        <dbReference type="Proteomes" id="UP000263232"/>
    </source>
</evidence>
<accession>A0A347WJN2</accession>
<feature type="compositionally biased region" description="Low complexity" evidence="1">
    <location>
        <begin position="1"/>
        <end position="10"/>
    </location>
</feature>
<dbReference type="RefSeq" id="WP_118990202.1">
    <property type="nucleotide sequence ID" value="NZ_CP023434.1"/>
</dbReference>
<reference evidence="2 3" key="1">
    <citation type="submission" date="2017-09" db="EMBL/GenBank/DDBJ databases">
        <title>Complete genome sequence of Oxytococcus suis strain ZY16052.</title>
        <authorList>
            <person name="Li F."/>
        </authorList>
    </citation>
    <scope>NUCLEOTIDE SEQUENCE [LARGE SCALE GENOMIC DNA]</scope>
    <source>
        <strain evidence="2 3">ZY16052</strain>
    </source>
</reference>
<dbReference type="Proteomes" id="UP000263232">
    <property type="component" value="Chromosome"/>
</dbReference>
<name>A0A347WJN2_9LACT</name>